<dbReference type="InterPro" id="IPR000183">
    <property type="entry name" value="Orn/DAP/Arg_de-COase"/>
</dbReference>
<evidence type="ECO:0000256" key="3">
    <source>
        <dbReference type="ARBA" id="ARBA00022898"/>
    </source>
</evidence>
<dbReference type="OrthoDB" id="5034579at2759"/>
<dbReference type="InterPro" id="IPR009006">
    <property type="entry name" value="Ala_racemase/Decarboxylase_C"/>
</dbReference>
<feature type="active site" description="Proton donor" evidence="11">
    <location>
        <position position="342"/>
    </location>
</feature>
<comment type="function">
    <text evidence="8">Catalyzes the first and rate-limiting step of polyamine biosynthesis that converts ornithine into putrescine, which is the precursor for the polyamines, spermidine and spermine. Polyamines are essential for cell proliferation and are implicated in cellular processes, ranging from DNA replication to apoptosis.</text>
</comment>
<comment type="similarity">
    <text evidence="2 12">Belongs to the Orn/Lys/Arg decarboxylase class-II family.</text>
</comment>
<comment type="caution">
    <text evidence="15">The sequence shown here is derived from an EMBL/GenBank/DDBJ whole genome shotgun (WGS) entry which is preliminary data.</text>
</comment>
<comment type="pathway">
    <text evidence="6">Amine and polyamine biosynthesis; putrescine biosynthesis via L-ornithine pathway; putrescine from L-ornithine: step 1/1.</text>
</comment>
<evidence type="ECO:0000256" key="6">
    <source>
        <dbReference type="ARBA" id="ARBA00034115"/>
    </source>
</evidence>
<dbReference type="Pfam" id="PF02784">
    <property type="entry name" value="Orn_Arg_deC_N"/>
    <property type="match status" value="1"/>
</dbReference>
<evidence type="ECO:0000256" key="4">
    <source>
        <dbReference type="ARBA" id="ARBA00023115"/>
    </source>
</evidence>
<dbReference type="EC" id="4.1.1.17" evidence="7"/>
<dbReference type="PROSITE" id="PS00878">
    <property type="entry name" value="ODR_DC_2_1"/>
    <property type="match status" value="1"/>
</dbReference>
<dbReference type="SUPFAM" id="SSF50621">
    <property type="entry name" value="Alanine racemase C-terminal domain-like"/>
    <property type="match status" value="1"/>
</dbReference>
<dbReference type="GO" id="GO:0004586">
    <property type="term" value="F:ornithine decarboxylase activity"/>
    <property type="evidence" value="ECO:0007669"/>
    <property type="project" value="UniProtKB-EC"/>
</dbReference>
<evidence type="ECO:0000259" key="13">
    <source>
        <dbReference type="Pfam" id="PF00278"/>
    </source>
</evidence>
<dbReference type="InterPro" id="IPR002433">
    <property type="entry name" value="Orn_de-COase"/>
</dbReference>
<proteinExistence type="inferred from homology"/>
<dbReference type="Proteomes" id="UP000494165">
    <property type="component" value="Unassembled WGS sequence"/>
</dbReference>
<keyword evidence="16" id="KW-1185">Reference proteome</keyword>
<dbReference type="AlphaFoldDB" id="A0A8S1DE44"/>
<dbReference type="InterPro" id="IPR029066">
    <property type="entry name" value="PLP-binding_barrel"/>
</dbReference>
<dbReference type="Pfam" id="PF00278">
    <property type="entry name" value="Orn_DAP_Arg_deC"/>
    <property type="match status" value="1"/>
</dbReference>
<dbReference type="InterPro" id="IPR022644">
    <property type="entry name" value="De-COase2_N"/>
</dbReference>
<accession>A0A8S1DE44</accession>
<dbReference type="GO" id="GO:0005737">
    <property type="term" value="C:cytoplasm"/>
    <property type="evidence" value="ECO:0007669"/>
    <property type="project" value="TreeGrafter"/>
</dbReference>
<organism evidence="15 16">
    <name type="scientific">Cloeon dipterum</name>
    <dbReference type="NCBI Taxonomy" id="197152"/>
    <lineage>
        <taxon>Eukaryota</taxon>
        <taxon>Metazoa</taxon>
        <taxon>Ecdysozoa</taxon>
        <taxon>Arthropoda</taxon>
        <taxon>Hexapoda</taxon>
        <taxon>Insecta</taxon>
        <taxon>Pterygota</taxon>
        <taxon>Palaeoptera</taxon>
        <taxon>Ephemeroptera</taxon>
        <taxon>Pisciforma</taxon>
        <taxon>Baetidae</taxon>
        <taxon>Cloeon</taxon>
    </lineage>
</organism>
<evidence type="ECO:0000256" key="5">
    <source>
        <dbReference type="ARBA" id="ARBA00023239"/>
    </source>
</evidence>
<dbReference type="GO" id="GO:0033387">
    <property type="term" value="P:putrescine biosynthetic process from arginine, via ornithine"/>
    <property type="evidence" value="ECO:0007669"/>
    <property type="project" value="TreeGrafter"/>
</dbReference>
<keyword evidence="4" id="KW-0620">Polyamine biosynthesis</keyword>
<dbReference type="CDD" id="cd00622">
    <property type="entry name" value="PLPDE_III_ODC"/>
    <property type="match status" value="1"/>
</dbReference>
<evidence type="ECO:0000256" key="2">
    <source>
        <dbReference type="ARBA" id="ARBA00008872"/>
    </source>
</evidence>
<evidence type="ECO:0000256" key="12">
    <source>
        <dbReference type="RuleBase" id="RU003737"/>
    </source>
</evidence>
<dbReference type="InterPro" id="IPR022653">
    <property type="entry name" value="De-COase2_pyr-phos_BS"/>
</dbReference>
<evidence type="ECO:0000313" key="15">
    <source>
        <dbReference type="EMBL" id="CAB3378011.1"/>
    </source>
</evidence>
<comment type="catalytic activity">
    <reaction evidence="10">
        <text>L-ornithine + H(+) = putrescine + CO2</text>
        <dbReference type="Rhea" id="RHEA:22964"/>
        <dbReference type="ChEBI" id="CHEBI:15378"/>
        <dbReference type="ChEBI" id="CHEBI:16526"/>
        <dbReference type="ChEBI" id="CHEBI:46911"/>
        <dbReference type="ChEBI" id="CHEBI:326268"/>
        <dbReference type="EC" id="4.1.1.17"/>
    </reaction>
</comment>
<dbReference type="PANTHER" id="PTHR11482">
    <property type="entry name" value="ARGININE/DIAMINOPIMELATE/ORNITHINE DECARBOXYLASE"/>
    <property type="match status" value="1"/>
</dbReference>
<dbReference type="EMBL" id="CADEPI010000155">
    <property type="protein sequence ID" value="CAB3378011.1"/>
    <property type="molecule type" value="Genomic_DNA"/>
</dbReference>
<dbReference type="InterPro" id="IPR022643">
    <property type="entry name" value="De-COase2_C"/>
</dbReference>
<reference evidence="15 16" key="1">
    <citation type="submission" date="2020-04" db="EMBL/GenBank/DDBJ databases">
        <authorList>
            <person name="Alioto T."/>
            <person name="Alioto T."/>
            <person name="Gomez Garrido J."/>
        </authorList>
    </citation>
    <scope>NUCLEOTIDE SEQUENCE [LARGE SCALE GENOMIC DNA]</scope>
</reference>
<evidence type="ECO:0000313" key="16">
    <source>
        <dbReference type="Proteomes" id="UP000494165"/>
    </source>
</evidence>
<comment type="subunit">
    <text evidence="9">Homodimer. Only the dimer is catalytically active, as the active sites are constructed of residues from both monomers.</text>
</comment>
<evidence type="ECO:0000259" key="14">
    <source>
        <dbReference type="Pfam" id="PF02784"/>
    </source>
</evidence>
<dbReference type="SUPFAM" id="SSF51419">
    <property type="entry name" value="PLP-binding barrel"/>
    <property type="match status" value="1"/>
</dbReference>
<keyword evidence="5" id="KW-0456">Lyase</keyword>
<dbReference type="PRINTS" id="PR01182">
    <property type="entry name" value="ORNDCRBXLASE"/>
</dbReference>
<evidence type="ECO:0000256" key="11">
    <source>
        <dbReference type="PIRSR" id="PIRSR600183-50"/>
    </source>
</evidence>
<dbReference type="Gene3D" id="2.40.37.10">
    <property type="entry name" value="Lyase, Ornithine Decarboxylase, Chain A, domain 1"/>
    <property type="match status" value="1"/>
</dbReference>
<protein>
    <recommendedName>
        <fullName evidence="7">ornithine decarboxylase</fullName>
        <ecNumber evidence="7">4.1.1.17</ecNumber>
    </recommendedName>
</protein>
<sequence>MKFNENITLLEPERSVWQVIEQIAYSGMQEEAFYVLDIGDIVRKHEEWKLKLPKVEPHYAVKCNDSMMVLEVLNSLGTSFDCASKAEIAKVMQLGVDPSKIIFANPVKQASHIRYAANAGVATMTFDNETELHKIKSLYPSAKLVIRIRCDATAAQCPLGMKFGVEVENAFALLETAYSLELDVIGVSFHVGSGCSDPPVFHRAIQAARALFDDAKRIGFEFTLLDIGGGFPGNKGSSLTKIAEVVNGALDKFFPDGCGVKVIAEPGRFYVASAYTLATLIHSKREVKNGDGTHSFMYYINDGVYGSFNCLLYDHAVVTPIPLKETATTKKLTTGTIWGPTCDGLDQVTGPVMLPEMEIGEWFVFQNMGAYTLPVASTFNGMPIPKVNAIANESTLLMLKDVPSLNEDNFKGNDMPNNLLAELDLSEQNRYHVDQQSTSSSLASFPMSFSSDSFIDDFVEPVN</sequence>
<dbReference type="FunFam" id="3.20.20.10:FF:000005">
    <property type="entry name" value="Ornithine decarboxylase"/>
    <property type="match status" value="1"/>
</dbReference>
<gene>
    <name evidence="15" type="ORF">CLODIP_2_CD10056</name>
</gene>
<evidence type="ECO:0000256" key="1">
    <source>
        <dbReference type="ARBA" id="ARBA00001933"/>
    </source>
</evidence>
<evidence type="ECO:0000256" key="9">
    <source>
        <dbReference type="ARBA" id="ARBA00046672"/>
    </source>
</evidence>
<evidence type="ECO:0000256" key="7">
    <source>
        <dbReference type="ARBA" id="ARBA00034138"/>
    </source>
</evidence>
<evidence type="ECO:0000256" key="10">
    <source>
        <dbReference type="ARBA" id="ARBA00049127"/>
    </source>
</evidence>
<evidence type="ECO:0000256" key="8">
    <source>
        <dbReference type="ARBA" id="ARBA00037173"/>
    </source>
</evidence>
<feature type="modified residue" description="N6-(pyridoxal phosphate)lysine" evidence="11">
    <location>
        <position position="62"/>
    </location>
</feature>
<dbReference type="Gene3D" id="3.20.20.10">
    <property type="entry name" value="Alanine racemase"/>
    <property type="match status" value="1"/>
</dbReference>
<feature type="domain" description="Orn/DAP/Arg decarboxylase 2 N-terminal" evidence="14">
    <location>
        <begin position="39"/>
        <end position="272"/>
    </location>
</feature>
<dbReference type="PRINTS" id="PR01179">
    <property type="entry name" value="ODADCRBXLASE"/>
</dbReference>
<keyword evidence="3 11" id="KW-0663">Pyridoxal phosphate</keyword>
<feature type="domain" description="Orn/DAP/Arg decarboxylase 2 C-terminal" evidence="13">
    <location>
        <begin position="34"/>
        <end position="369"/>
    </location>
</feature>
<comment type="cofactor">
    <cofactor evidence="1 11">
        <name>pyridoxal 5'-phosphate</name>
        <dbReference type="ChEBI" id="CHEBI:597326"/>
    </cofactor>
</comment>
<dbReference type="PANTHER" id="PTHR11482:SF6">
    <property type="entry name" value="ORNITHINE DECARBOXYLASE 1-RELATED"/>
    <property type="match status" value="1"/>
</dbReference>
<name>A0A8S1DE44_9INSE</name>